<dbReference type="Proteomes" id="UP001055303">
    <property type="component" value="Unassembled WGS sequence"/>
</dbReference>
<keyword evidence="2" id="KW-1133">Transmembrane helix</keyword>
<reference evidence="4 5" key="1">
    <citation type="submission" date="2019-06" db="EMBL/GenBank/DDBJ databases">
        <authorList>
            <person name="Rodrigo-Torres L."/>
            <person name="Arahal R. D."/>
            <person name="Lucena T."/>
        </authorList>
    </citation>
    <scope>NUCLEOTIDE SEQUENCE [LARGE SCALE GENOMIC DNA]</scope>
    <source>
        <strain evidence="4 5">SW08-7</strain>
    </source>
</reference>
<feature type="compositionally biased region" description="Low complexity" evidence="1">
    <location>
        <begin position="123"/>
        <end position="132"/>
    </location>
</feature>
<evidence type="ECO:0000313" key="4">
    <source>
        <dbReference type="EMBL" id="VUF13115.1"/>
    </source>
</evidence>
<sequence length="142" mass="14632">MEALGHLFAPLFESGRIADAILLLVAAEALLVALLPGRLGPRAPLLAGLAAGAGLLLALRATLVGAPWPWIAAALAAAFAAHLTEMGLRRAEALRRREPVATSPEPPALPAHAPPHPGPHPGPAARAPGRVAPLRHRGRHRA</sequence>
<feature type="compositionally biased region" description="Basic residues" evidence="1">
    <location>
        <begin position="133"/>
        <end position="142"/>
    </location>
</feature>
<evidence type="ECO:0000313" key="5">
    <source>
        <dbReference type="Proteomes" id="UP000401717"/>
    </source>
</evidence>
<keyword evidence="2" id="KW-0472">Membrane</keyword>
<feature type="transmembrane region" description="Helical" evidence="2">
    <location>
        <begin position="68"/>
        <end position="88"/>
    </location>
</feature>
<evidence type="ECO:0000256" key="2">
    <source>
        <dbReference type="SAM" id="Phobius"/>
    </source>
</evidence>
<feature type="region of interest" description="Disordered" evidence="1">
    <location>
        <begin position="94"/>
        <end position="142"/>
    </location>
</feature>
<dbReference type="EMBL" id="CABFVH010000016">
    <property type="protein sequence ID" value="VUF13115.1"/>
    <property type="molecule type" value="Genomic_DNA"/>
</dbReference>
<feature type="transmembrane region" description="Helical" evidence="2">
    <location>
        <begin position="17"/>
        <end position="36"/>
    </location>
</feature>
<organism evidence="4 5">
    <name type="scientific">Methylobacterium dankookense</name>
    <dbReference type="NCBI Taxonomy" id="560405"/>
    <lineage>
        <taxon>Bacteria</taxon>
        <taxon>Pseudomonadati</taxon>
        <taxon>Pseudomonadota</taxon>
        <taxon>Alphaproteobacteria</taxon>
        <taxon>Hyphomicrobiales</taxon>
        <taxon>Methylobacteriaceae</taxon>
        <taxon>Methylobacterium</taxon>
    </lineage>
</organism>
<name>A0A564FY80_9HYPH</name>
<feature type="transmembrane region" description="Helical" evidence="2">
    <location>
        <begin position="43"/>
        <end position="62"/>
    </location>
</feature>
<feature type="compositionally biased region" description="Pro residues" evidence="1">
    <location>
        <begin position="104"/>
        <end position="122"/>
    </location>
</feature>
<gene>
    <name evidence="3" type="ORF">IFDJLNFL_2574</name>
    <name evidence="4" type="ORF">MTDSW087_02813</name>
</gene>
<evidence type="ECO:0000313" key="6">
    <source>
        <dbReference type="Proteomes" id="UP001055303"/>
    </source>
</evidence>
<reference evidence="3" key="3">
    <citation type="submission" date="2021-08" db="EMBL/GenBank/DDBJ databases">
        <authorList>
            <person name="Tani A."/>
            <person name="Ola A."/>
            <person name="Ogura Y."/>
            <person name="Katsura K."/>
            <person name="Hayashi T."/>
        </authorList>
    </citation>
    <scope>NUCLEOTIDE SEQUENCE</scope>
    <source>
        <strain evidence="3">DSM 22415</strain>
    </source>
</reference>
<proteinExistence type="predicted"/>
<reference evidence="3" key="2">
    <citation type="journal article" date="2021" name="Front. Microbiol.">
        <title>Comprehensive Comparative Genomics and Phenotyping of Methylobacterium Species.</title>
        <authorList>
            <person name="Alessa O."/>
            <person name="Ogura Y."/>
            <person name="Fujitani Y."/>
            <person name="Takami H."/>
            <person name="Hayashi T."/>
            <person name="Sahin N."/>
            <person name="Tani A."/>
        </authorList>
    </citation>
    <scope>NUCLEOTIDE SEQUENCE</scope>
    <source>
        <strain evidence="3">DSM 22415</strain>
    </source>
</reference>
<protein>
    <submittedName>
        <fullName evidence="4">Uncharacterized protein</fullName>
    </submittedName>
</protein>
<accession>A0A564FY80</accession>
<dbReference type="AlphaFoldDB" id="A0A564FY80"/>
<keyword evidence="6" id="KW-1185">Reference proteome</keyword>
<dbReference type="Proteomes" id="UP000401717">
    <property type="component" value="Unassembled WGS sequence"/>
</dbReference>
<evidence type="ECO:0000256" key="1">
    <source>
        <dbReference type="SAM" id="MobiDB-lite"/>
    </source>
</evidence>
<dbReference type="EMBL" id="BPQI01000070">
    <property type="protein sequence ID" value="GJD56677.1"/>
    <property type="molecule type" value="Genomic_DNA"/>
</dbReference>
<keyword evidence="2" id="KW-0812">Transmembrane</keyword>
<evidence type="ECO:0000313" key="3">
    <source>
        <dbReference type="EMBL" id="GJD56677.1"/>
    </source>
</evidence>